<sequence>MTEPQAPLAADPPGATVRVARARPAGLVAPDEGTEDAGG</sequence>
<keyword evidence="2" id="KW-1185">Reference proteome</keyword>
<organism evidence="1 2">
    <name type="scientific">Actinocatenispora comari</name>
    <dbReference type="NCBI Taxonomy" id="2807577"/>
    <lineage>
        <taxon>Bacteria</taxon>
        <taxon>Bacillati</taxon>
        <taxon>Actinomycetota</taxon>
        <taxon>Actinomycetes</taxon>
        <taxon>Micromonosporales</taxon>
        <taxon>Micromonosporaceae</taxon>
        <taxon>Actinocatenispora</taxon>
    </lineage>
</organism>
<gene>
    <name evidence="1" type="ORF">NUM_63140</name>
</gene>
<evidence type="ECO:0000313" key="2">
    <source>
        <dbReference type="Proteomes" id="UP000614996"/>
    </source>
</evidence>
<comment type="caution">
    <text evidence="1">The sequence shown here is derived from an EMBL/GenBank/DDBJ whole genome shotgun (WGS) entry which is preliminary data.</text>
</comment>
<accession>A0A8J4EP78</accession>
<name>A0A8J4EP78_9ACTN</name>
<reference evidence="2" key="1">
    <citation type="journal article" date="2021" name="Int. J. Syst. Evol. Microbiol.">
        <title>Actinocatenispora comari sp. nov., an endophytic actinomycete isolated from aerial parts of Comarum salesowianum.</title>
        <authorList>
            <person name="Oyunbileg N."/>
            <person name="Iizaka Y."/>
            <person name="Hamada M."/>
            <person name="Davaapurev B.O."/>
            <person name="Fukumoto A."/>
            <person name="Tsetseg B."/>
            <person name="Kato F."/>
            <person name="Tamura T."/>
            <person name="Batkhuu J."/>
            <person name="Anzai Y."/>
        </authorList>
    </citation>
    <scope>NUCLEOTIDE SEQUENCE [LARGE SCALE GENOMIC DNA]</scope>
    <source>
        <strain evidence="2">NUM-2625</strain>
    </source>
</reference>
<evidence type="ECO:0000313" key="1">
    <source>
        <dbReference type="EMBL" id="GIL31060.1"/>
    </source>
</evidence>
<proteinExistence type="predicted"/>
<dbReference type="Proteomes" id="UP000614996">
    <property type="component" value="Unassembled WGS sequence"/>
</dbReference>
<protein>
    <submittedName>
        <fullName evidence="1">Uncharacterized protein</fullName>
    </submittedName>
</protein>
<dbReference type="AlphaFoldDB" id="A0A8J4EP78"/>
<dbReference type="EMBL" id="BOPO01000128">
    <property type="protein sequence ID" value="GIL31060.1"/>
    <property type="molecule type" value="Genomic_DNA"/>
</dbReference>